<dbReference type="OrthoDB" id="10503175at2759"/>
<organism evidence="1 2">
    <name type="scientific">Trichinella spiralis</name>
    <name type="common">Trichina worm</name>
    <dbReference type="NCBI Taxonomy" id="6334"/>
    <lineage>
        <taxon>Eukaryota</taxon>
        <taxon>Metazoa</taxon>
        <taxon>Ecdysozoa</taxon>
        <taxon>Nematoda</taxon>
        <taxon>Enoplea</taxon>
        <taxon>Dorylaimia</taxon>
        <taxon>Trichinellida</taxon>
        <taxon>Trichinellidae</taxon>
        <taxon>Trichinella</taxon>
    </lineage>
</organism>
<evidence type="ECO:0000313" key="1">
    <source>
        <dbReference type="EMBL" id="KRY39621.1"/>
    </source>
</evidence>
<dbReference type="Proteomes" id="UP000054776">
    <property type="component" value="Unassembled WGS sequence"/>
</dbReference>
<dbReference type="EMBL" id="JYDH01000017">
    <property type="protein sequence ID" value="KRY39621.1"/>
    <property type="molecule type" value="Genomic_DNA"/>
</dbReference>
<protein>
    <submittedName>
        <fullName evidence="1">Uncharacterized protein</fullName>
    </submittedName>
</protein>
<accession>A0A0V1BQP8</accession>
<dbReference type="AlphaFoldDB" id="A0A0V1BQP8"/>
<sequence length="71" mass="8342">MGFRDDSVCTTETFMPLSFAWFSRYTLKSMKLPNQLVPFNQPLTRANSRRERCSPEYNVLHLCVIPQAMLR</sequence>
<evidence type="ECO:0000313" key="2">
    <source>
        <dbReference type="Proteomes" id="UP000054776"/>
    </source>
</evidence>
<gene>
    <name evidence="1" type="ORF">T01_7308</name>
</gene>
<reference evidence="1 2" key="1">
    <citation type="submission" date="2015-01" db="EMBL/GenBank/DDBJ databases">
        <title>Evolution of Trichinella species and genotypes.</title>
        <authorList>
            <person name="Korhonen P.K."/>
            <person name="Edoardo P."/>
            <person name="Giuseppe L.R."/>
            <person name="Gasser R.B."/>
        </authorList>
    </citation>
    <scope>NUCLEOTIDE SEQUENCE [LARGE SCALE GENOMIC DNA]</scope>
    <source>
        <strain evidence="1">ISS3</strain>
    </source>
</reference>
<name>A0A0V1BQP8_TRISP</name>
<dbReference type="InParanoid" id="A0A0V1BQP8"/>
<proteinExistence type="predicted"/>
<comment type="caution">
    <text evidence="1">The sequence shown here is derived from an EMBL/GenBank/DDBJ whole genome shotgun (WGS) entry which is preliminary data.</text>
</comment>
<keyword evidence="2" id="KW-1185">Reference proteome</keyword>